<protein>
    <submittedName>
        <fullName evidence="2">Uncharacterized protein</fullName>
    </submittedName>
</protein>
<dbReference type="EMBL" id="ML145112">
    <property type="protein sequence ID" value="TBU59592.1"/>
    <property type="molecule type" value="Genomic_DNA"/>
</dbReference>
<gene>
    <name evidence="2" type="ORF">BD310DRAFT_383864</name>
</gene>
<dbReference type="STRING" id="114155.A0A4Q9N9N7"/>
<dbReference type="Proteomes" id="UP000292082">
    <property type="component" value="Unassembled WGS sequence"/>
</dbReference>
<feature type="region of interest" description="Disordered" evidence="1">
    <location>
        <begin position="1"/>
        <end position="46"/>
    </location>
</feature>
<evidence type="ECO:0000256" key="1">
    <source>
        <dbReference type="SAM" id="MobiDB-lite"/>
    </source>
</evidence>
<keyword evidence="3" id="KW-1185">Reference proteome</keyword>
<feature type="compositionally biased region" description="Basic and acidic residues" evidence="1">
    <location>
        <begin position="394"/>
        <end position="405"/>
    </location>
</feature>
<dbReference type="AlphaFoldDB" id="A0A4Q9N9N7"/>
<organism evidence="2 3">
    <name type="scientific">Dichomitus squalens</name>
    <dbReference type="NCBI Taxonomy" id="114155"/>
    <lineage>
        <taxon>Eukaryota</taxon>
        <taxon>Fungi</taxon>
        <taxon>Dikarya</taxon>
        <taxon>Basidiomycota</taxon>
        <taxon>Agaricomycotina</taxon>
        <taxon>Agaricomycetes</taxon>
        <taxon>Polyporales</taxon>
        <taxon>Polyporaceae</taxon>
        <taxon>Dichomitus</taxon>
    </lineage>
</organism>
<feature type="compositionally biased region" description="Basic and acidic residues" evidence="1">
    <location>
        <begin position="8"/>
        <end position="17"/>
    </location>
</feature>
<sequence length="427" mass="46651">MEMPPAIRKQDLRDRGDSTITSSLHHPVPVPHPPSRPPSRPPYSMDTLPLETLQRVFQLACTDGGHTGCALSLTSKAVRAAARVSRFHSVGLVAHPDISHPFLTLYERERVPAVGEPTARIAHLSIAFPALADASCRSPTASHRPQDDLGPWRPPFPRQYLEDVRRLFHLIAPDLRSLVLCRASEGKCEPSELALPIFSTSFPMLHDVSLFGLASPRPLLALHDDNLTPIPLFPSAKRLELAPGPLSKGVSLDELAWHAPCIAELRLSNLQPSPSTIDSLAGLAKVVSPSSHPDSTWDALRTVTLRPCAPPPGVHDGWCGDAGPKEQYTGLWRALQRVRWSADRTPAQSAAGYARAGTQVVLPEGRDYTDAELQSLARRRLVNGWEDNEAVGREAGRNCDGESHVAPRPRHTPVVSGWQRTTILHSI</sequence>
<feature type="region of interest" description="Disordered" evidence="1">
    <location>
        <begin position="394"/>
        <end position="413"/>
    </location>
</feature>
<evidence type="ECO:0000313" key="3">
    <source>
        <dbReference type="Proteomes" id="UP000292082"/>
    </source>
</evidence>
<reference evidence="2 3" key="1">
    <citation type="submission" date="2019-01" db="EMBL/GenBank/DDBJ databases">
        <title>Draft genome sequences of three monokaryotic isolates of the white-rot basidiomycete fungus Dichomitus squalens.</title>
        <authorList>
            <consortium name="DOE Joint Genome Institute"/>
            <person name="Lopez S.C."/>
            <person name="Andreopoulos B."/>
            <person name="Pangilinan J."/>
            <person name="Lipzen A."/>
            <person name="Riley R."/>
            <person name="Ahrendt S."/>
            <person name="Ng V."/>
            <person name="Barry K."/>
            <person name="Daum C."/>
            <person name="Grigoriev I.V."/>
            <person name="Hilden K.S."/>
            <person name="Makela M.R."/>
            <person name="de Vries R.P."/>
        </authorList>
    </citation>
    <scope>NUCLEOTIDE SEQUENCE [LARGE SCALE GENOMIC DNA]</scope>
    <source>
        <strain evidence="2 3">CBS 464.89</strain>
    </source>
</reference>
<accession>A0A4Q9N9N7</accession>
<name>A0A4Q9N9N7_9APHY</name>
<evidence type="ECO:0000313" key="2">
    <source>
        <dbReference type="EMBL" id="TBU59592.1"/>
    </source>
</evidence>
<proteinExistence type="predicted"/>
<feature type="compositionally biased region" description="Pro residues" evidence="1">
    <location>
        <begin position="28"/>
        <end position="41"/>
    </location>
</feature>